<organism evidence="2 3">
    <name type="scientific">Myodes glareolus</name>
    <name type="common">Bank vole</name>
    <name type="synonym">Clethrionomys glareolus</name>
    <dbReference type="NCBI Taxonomy" id="447135"/>
    <lineage>
        <taxon>Eukaryota</taxon>
        <taxon>Metazoa</taxon>
        <taxon>Chordata</taxon>
        <taxon>Craniata</taxon>
        <taxon>Vertebrata</taxon>
        <taxon>Euteleostomi</taxon>
        <taxon>Mammalia</taxon>
        <taxon>Eutheria</taxon>
        <taxon>Euarchontoglires</taxon>
        <taxon>Glires</taxon>
        <taxon>Rodentia</taxon>
        <taxon>Myomorpha</taxon>
        <taxon>Muroidea</taxon>
        <taxon>Cricetidae</taxon>
        <taxon>Arvicolinae</taxon>
        <taxon>Myodes</taxon>
    </lineage>
</organism>
<accession>A0AAW0I4M0</accession>
<dbReference type="GO" id="GO:0003677">
    <property type="term" value="F:DNA binding"/>
    <property type="evidence" value="ECO:0007669"/>
    <property type="project" value="InterPro"/>
</dbReference>
<evidence type="ECO:0000313" key="2">
    <source>
        <dbReference type="EMBL" id="KAK7809110.1"/>
    </source>
</evidence>
<reference evidence="2 3" key="1">
    <citation type="journal article" date="2023" name="bioRxiv">
        <title>Conserved and derived expression patterns and positive selection on dental genes reveal complex evolutionary context of ever-growing rodent molars.</title>
        <authorList>
            <person name="Calamari Z.T."/>
            <person name="Song A."/>
            <person name="Cohen E."/>
            <person name="Akter M."/>
            <person name="Roy R.D."/>
            <person name="Hallikas O."/>
            <person name="Christensen M.M."/>
            <person name="Li P."/>
            <person name="Marangoni P."/>
            <person name="Jernvall J."/>
            <person name="Klein O.D."/>
        </authorList>
    </citation>
    <scope>NUCLEOTIDE SEQUENCE [LARGE SCALE GENOMIC DNA]</scope>
    <source>
        <strain evidence="2">V071</strain>
    </source>
</reference>
<dbReference type="Gene3D" id="3.10.390.10">
    <property type="entry name" value="SAND domain-like"/>
    <property type="match status" value="1"/>
</dbReference>
<evidence type="ECO:0000259" key="1">
    <source>
        <dbReference type="PROSITE" id="PS50864"/>
    </source>
</evidence>
<keyword evidence="3" id="KW-1185">Reference proteome</keyword>
<dbReference type="PANTHER" id="PTHR46386:SF1">
    <property type="entry name" value="NUCLEAR BODY PROTEIN SP140-LIKE PROTEIN"/>
    <property type="match status" value="1"/>
</dbReference>
<comment type="caution">
    <text evidence="2">The sequence shown here is derived from an EMBL/GenBank/DDBJ whole genome shotgun (WGS) entry which is preliminary data.</text>
</comment>
<gene>
    <name evidence="2" type="ORF">U0070_012204</name>
</gene>
<feature type="non-terminal residue" evidence="2">
    <location>
        <position position="1"/>
    </location>
</feature>
<dbReference type="PANTHER" id="PTHR46386">
    <property type="entry name" value="NUCLEAR BODY PROTEIN SP140"/>
    <property type="match status" value="1"/>
</dbReference>
<dbReference type="Pfam" id="PF01342">
    <property type="entry name" value="SAND"/>
    <property type="match status" value="1"/>
</dbReference>
<feature type="domain" description="SAND" evidence="1">
    <location>
        <begin position="1"/>
        <end position="47"/>
    </location>
</feature>
<evidence type="ECO:0000313" key="3">
    <source>
        <dbReference type="Proteomes" id="UP001488838"/>
    </source>
</evidence>
<protein>
    <recommendedName>
        <fullName evidence="1">SAND domain-containing protein</fullName>
    </recommendedName>
</protein>
<dbReference type="InterPro" id="IPR043563">
    <property type="entry name" value="Sp110/Sp140/Sp140L-like"/>
</dbReference>
<sequence>IHEKSIQTENGEWLTLREFEISGNRERSKKWRQSIRCDGYVLEDLIKVFWGTGDPGCVAMTTEYMNGQLRTLLAAPLQFFTQQRKEDFPDLPEHMRINKIKNRLN</sequence>
<name>A0AAW0I4M0_MYOGA</name>
<dbReference type="GO" id="GO:0005634">
    <property type="term" value="C:nucleus"/>
    <property type="evidence" value="ECO:0007669"/>
    <property type="project" value="TreeGrafter"/>
</dbReference>
<dbReference type="InterPro" id="IPR000770">
    <property type="entry name" value="SAND_dom"/>
</dbReference>
<dbReference type="AlphaFoldDB" id="A0AAW0I4M0"/>
<dbReference type="PROSITE" id="PS50864">
    <property type="entry name" value="SAND"/>
    <property type="match status" value="1"/>
</dbReference>
<dbReference type="GO" id="GO:0000981">
    <property type="term" value="F:DNA-binding transcription factor activity, RNA polymerase II-specific"/>
    <property type="evidence" value="ECO:0007669"/>
    <property type="project" value="TreeGrafter"/>
</dbReference>
<dbReference type="SMART" id="SM00258">
    <property type="entry name" value="SAND"/>
    <property type="match status" value="1"/>
</dbReference>
<dbReference type="SUPFAM" id="SSF63763">
    <property type="entry name" value="SAND domain-like"/>
    <property type="match status" value="1"/>
</dbReference>
<dbReference type="InterPro" id="IPR010919">
    <property type="entry name" value="SAND-like_dom_sf"/>
</dbReference>
<proteinExistence type="predicted"/>
<dbReference type="EMBL" id="JBBHLL010000221">
    <property type="protein sequence ID" value="KAK7809110.1"/>
    <property type="molecule type" value="Genomic_DNA"/>
</dbReference>
<dbReference type="Proteomes" id="UP001488838">
    <property type="component" value="Unassembled WGS sequence"/>
</dbReference>